<dbReference type="EMBL" id="CAJPWZ010000459">
    <property type="protein sequence ID" value="CAG2193090.1"/>
    <property type="molecule type" value="Genomic_DNA"/>
</dbReference>
<protein>
    <submittedName>
        <fullName evidence="1">Uncharacterized protein</fullName>
    </submittedName>
</protein>
<proteinExistence type="predicted"/>
<accession>A0A8S3Q867</accession>
<organism evidence="1 2">
    <name type="scientific">Mytilus edulis</name>
    <name type="common">Blue mussel</name>
    <dbReference type="NCBI Taxonomy" id="6550"/>
    <lineage>
        <taxon>Eukaryota</taxon>
        <taxon>Metazoa</taxon>
        <taxon>Spiralia</taxon>
        <taxon>Lophotrochozoa</taxon>
        <taxon>Mollusca</taxon>
        <taxon>Bivalvia</taxon>
        <taxon>Autobranchia</taxon>
        <taxon>Pteriomorphia</taxon>
        <taxon>Mytilida</taxon>
        <taxon>Mytiloidea</taxon>
        <taxon>Mytilidae</taxon>
        <taxon>Mytilinae</taxon>
        <taxon>Mytilus</taxon>
    </lineage>
</organism>
<sequence>MNTKPKTNSQKTRKIQLYRRAKCDSIKDDIHLPDIKFKKEILNKTHINILWNTPKEDIESSTSKIYNNKDKNSWITQKIKKVMRRIDGVIHKKKKSNHATKKLKQLKQTFQRKSSQAYWKYLEYIMTPEDNEDIRAPTKRFWTYIKHKKSYIKW</sequence>
<dbReference type="AlphaFoldDB" id="A0A8S3Q867"/>
<evidence type="ECO:0000313" key="1">
    <source>
        <dbReference type="EMBL" id="CAG2193090.1"/>
    </source>
</evidence>
<comment type="caution">
    <text evidence="1">The sequence shown here is derived from an EMBL/GenBank/DDBJ whole genome shotgun (WGS) entry which is preliminary data.</text>
</comment>
<evidence type="ECO:0000313" key="2">
    <source>
        <dbReference type="Proteomes" id="UP000683360"/>
    </source>
</evidence>
<gene>
    <name evidence="1" type="ORF">MEDL_8248</name>
</gene>
<keyword evidence="2" id="KW-1185">Reference proteome</keyword>
<dbReference type="Proteomes" id="UP000683360">
    <property type="component" value="Unassembled WGS sequence"/>
</dbReference>
<reference evidence="1" key="1">
    <citation type="submission" date="2021-03" db="EMBL/GenBank/DDBJ databases">
        <authorList>
            <person name="Bekaert M."/>
        </authorList>
    </citation>
    <scope>NUCLEOTIDE SEQUENCE</scope>
</reference>
<name>A0A8S3Q867_MYTED</name>